<organism evidence="5 6">
    <name type="scientific">Stackebrandtia endophytica</name>
    <dbReference type="NCBI Taxonomy" id="1496996"/>
    <lineage>
        <taxon>Bacteria</taxon>
        <taxon>Bacillati</taxon>
        <taxon>Actinomycetota</taxon>
        <taxon>Actinomycetes</taxon>
        <taxon>Glycomycetales</taxon>
        <taxon>Glycomycetaceae</taxon>
        <taxon>Stackebrandtia</taxon>
    </lineage>
</organism>
<dbReference type="AlphaFoldDB" id="A0A543AR37"/>
<dbReference type="CDD" id="cd02440">
    <property type="entry name" value="AdoMet_MTases"/>
    <property type="match status" value="1"/>
</dbReference>
<protein>
    <submittedName>
        <fullName evidence="5">Methyltransferase family protein</fullName>
    </submittedName>
</protein>
<sequence>MESTPERADVRRIAAEAVSAGDDTGWFEPLYSAADRGEATVPWADLTPNPMLIGHAPTGTGTALVVGCGYGDDAQYLASLGWRVTAFDISPTAVATARRRFPDSGVDFVVADLLALPDWRFDLVVEIYTVQTLIGDARDRAVAAVAGTVDAGGQLLVIARDNPGHEPRLWDLTETEIASFARDGLEPVDIERFRDDEQPPVPRWRARFRRVTAADSNG</sequence>
<dbReference type="RefSeq" id="WP_142034568.1">
    <property type="nucleotide sequence ID" value="NZ_JBHTGS010000002.1"/>
</dbReference>
<evidence type="ECO:0000256" key="3">
    <source>
        <dbReference type="ARBA" id="ARBA00022691"/>
    </source>
</evidence>
<dbReference type="PANTHER" id="PTHR43464">
    <property type="entry name" value="METHYLTRANSFERASE"/>
    <property type="match status" value="1"/>
</dbReference>
<dbReference type="InterPro" id="IPR013216">
    <property type="entry name" value="Methyltransf_11"/>
</dbReference>
<feature type="domain" description="Methyltransferase type 11" evidence="4">
    <location>
        <begin position="64"/>
        <end position="156"/>
    </location>
</feature>
<evidence type="ECO:0000313" key="5">
    <source>
        <dbReference type="EMBL" id="TQL75024.1"/>
    </source>
</evidence>
<keyword evidence="6" id="KW-1185">Reference proteome</keyword>
<dbReference type="OrthoDB" id="189743at2"/>
<keyword evidence="1 5" id="KW-0489">Methyltransferase</keyword>
<dbReference type="Pfam" id="PF08241">
    <property type="entry name" value="Methyltransf_11"/>
    <property type="match status" value="1"/>
</dbReference>
<dbReference type="GO" id="GO:0032259">
    <property type="term" value="P:methylation"/>
    <property type="evidence" value="ECO:0007669"/>
    <property type="project" value="UniProtKB-KW"/>
</dbReference>
<evidence type="ECO:0000256" key="1">
    <source>
        <dbReference type="ARBA" id="ARBA00022603"/>
    </source>
</evidence>
<keyword evidence="3" id="KW-0949">S-adenosyl-L-methionine</keyword>
<dbReference type="InterPro" id="IPR029063">
    <property type="entry name" value="SAM-dependent_MTases_sf"/>
</dbReference>
<dbReference type="PANTHER" id="PTHR43464:SF19">
    <property type="entry name" value="UBIQUINONE BIOSYNTHESIS O-METHYLTRANSFERASE, MITOCHONDRIAL"/>
    <property type="match status" value="1"/>
</dbReference>
<name>A0A543AR37_9ACTN</name>
<evidence type="ECO:0000313" key="6">
    <source>
        <dbReference type="Proteomes" id="UP000317043"/>
    </source>
</evidence>
<dbReference type="Gene3D" id="3.40.50.150">
    <property type="entry name" value="Vaccinia Virus protein VP39"/>
    <property type="match status" value="1"/>
</dbReference>
<comment type="caution">
    <text evidence="5">The sequence shown here is derived from an EMBL/GenBank/DDBJ whole genome shotgun (WGS) entry which is preliminary data.</text>
</comment>
<dbReference type="Proteomes" id="UP000317043">
    <property type="component" value="Unassembled WGS sequence"/>
</dbReference>
<proteinExistence type="predicted"/>
<dbReference type="EMBL" id="VFOW01000001">
    <property type="protein sequence ID" value="TQL75024.1"/>
    <property type="molecule type" value="Genomic_DNA"/>
</dbReference>
<evidence type="ECO:0000259" key="4">
    <source>
        <dbReference type="Pfam" id="PF08241"/>
    </source>
</evidence>
<dbReference type="InParanoid" id="A0A543AR37"/>
<keyword evidence="2 5" id="KW-0808">Transferase</keyword>
<reference evidence="5 6" key="1">
    <citation type="submission" date="2019-06" db="EMBL/GenBank/DDBJ databases">
        <title>Sequencing the genomes of 1000 actinobacteria strains.</title>
        <authorList>
            <person name="Klenk H.-P."/>
        </authorList>
    </citation>
    <scope>NUCLEOTIDE SEQUENCE [LARGE SCALE GENOMIC DNA]</scope>
    <source>
        <strain evidence="5 6">DSM 45928</strain>
    </source>
</reference>
<gene>
    <name evidence="5" type="ORF">FB566_0516</name>
</gene>
<dbReference type="GO" id="GO:0008757">
    <property type="term" value="F:S-adenosylmethionine-dependent methyltransferase activity"/>
    <property type="evidence" value="ECO:0007669"/>
    <property type="project" value="InterPro"/>
</dbReference>
<dbReference type="SUPFAM" id="SSF53335">
    <property type="entry name" value="S-adenosyl-L-methionine-dependent methyltransferases"/>
    <property type="match status" value="1"/>
</dbReference>
<evidence type="ECO:0000256" key="2">
    <source>
        <dbReference type="ARBA" id="ARBA00022679"/>
    </source>
</evidence>
<accession>A0A543AR37</accession>